<dbReference type="EMBL" id="JBHMDG010000022">
    <property type="protein sequence ID" value="MFB9314561.1"/>
    <property type="molecule type" value="Genomic_DNA"/>
</dbReference>
<evidence type="ECO:0000256" key="1">
    <source>
        <dbReference type="SAM" id="MobiDB-lite"/>
    </source>
</evidence>
<proteinExistence type="predicted"/>
<dbReference type="RefSeq" id="WP_140011133.1">
    <property type="nucleotide sequence ID" value="NZ_JBHMDG010000022.1"/>
</dbReference>
<reference evidence="3 4" key="1">
    <citation type="submission" date="2024-09" db="EMBL/GenBank/DDBJ databases">
        <authorList>
            <person name="Sun Q."/>
            <person name="Mori K."/>
        </authorList>
    </citation>
    <scope>NUCLEOTIDE SEQUENCE [LARGE SCALE GENOMIC DNA]</scope>
    <source>
        <strain evidence="3 4">JCM 9626</strain>
    </source>
</reference>
<dbReference type="InterPro" id="IPR051783">
    <property type="entry name" value="NAD(P)-dependent_oxidoreduct"/>
</dbReference>
<accession>A0ABV5KCU5</accession>
<evidence type="ECO:0000313" key="3">
    <source>
        <dbReference type="EMBL" id="MFB9314561.1"/>
    </source>
</evidence>
<dbReference type="InterPro" id="IPR001509">
    <property type="entry name" value="Epimerase_deHydtase"/>
</dbReference>
<comment type="caution">
    <text evidence="3">The sequence shown here is derived from an EMBL/GenBank/DDBJ whole genome shotgun (WGS) entry which is preliminary data.</text>
</comment>
<gene>
    <name evidence="3" type="ORF">ACFFRI_16005</name>
</gene>
<dbReference type="PANTHER" id="PTHR48079">
    <property type="entry name" value="PROTEIN YEEZ"/>
    <property type="match status" value="1"/>
</dbReference>
<dbReference type="Proteomes" id="UP001589750">
    <property type="component" value="Unassembled WGS sequence"/>
</dbReference>
<feature type="domain" description="NAD-dependent epimerase/dehydratase" evidence="2">
    <location>
        <begin position="3"/>
        <end position="236"/>
    </location>
</feature>
<dbReference type="Gene3D" id="3.40.50.720">
    <property type="entry name" value="NAD(P)-binding Rossmann-like Domain"/>
    <property type="match status" value="1"/>
</dbReference>
<feature type="region of interest" description="Disordered" evidence="1">
    <location>
        <begin position="117"/>
        <end position="142"/>
    </location>
</feature>
<evidence type="ECO:0000313" key="4">
    <source>
        <dbReference type="Proteomes" id="UP001589750"/>
    </source>
</evidence>
<dbReference type="SUPFAM" id="SSF51735">
    <property type="entry name" value="NAD(P)-binding Rossmann-fold domains"/>
    <property type="match status" value="1"/>
</dbReference>
<name>A0ABV5KCU5_9ACTN</name>
<sequence length="354" mass="37313">MRIVITGASGNVGTALVRRLAGHHDLVGVVRRPPTDPEGSLAEVEWVAADLADDTAVAVLRRACAGADAVVHLAWGFQPSHRLDLMAETGVGGTDRVLTAVGAESVPHLVHMSSVGAYSPRQDSRPVTEEWPTAGVPSSPYSSHKAAAERLLDRFESDHAATVVTRLRPGIIGQRAAGSALLRYGLPALAPAALVRLLPLLPVDRTLEIPFVHADDVADAVARALEAGAPGAFNLAAEPVLTVEHIAAALGARHVHVPAPVVRAAVAGSWHARLQPLDPGWIDLAFSVPLLDCSRARSELGWEPTVDAVTVLDEVVAGMADRSSRPTPALRPRTLVDLARRFVTDGPVSSRRLP</sequence>
<organism evidence="3 4">
    <name type="scientific">Nocardioides plantarum</name>
    <dbReference type="NCBI Taxonomy" id="29299"/>
    <lineage>
        <taxon>Bacteria</taxon>
        <taxon>Bacillati</taxon>
        <taxon>Actinomycetota</taxon>
        <taxon>Actinomycetes</taxon>
        <taxon>Propionibacteriales</taxon>
        <taxon>Nocardioidaceae</taxon>
        <taxon>Nocardioides</taxon>
    </lineage>
</organism>
<protein>
    <submittedName>
        <fullName evidence="3">NAD-dependent epimerase/dehydratase family protein</fullName>
    </submittedName>
</protein>
<dbReference type="Pfam" id="PF01370">
    <property type="entry name" value="Epimerase"/>
    <property type="match status" value="1"/>
</dbReference>
<dbReference type="InterPro" id="IPR036291">
    <property type="entry name" value="NAD(P)-bd_dom_sf"/>
</dbReference>
<dbReference type="PANTHER" id="PTHR48079:SF6">
    <property type="entry name" value="NAD(P)-BINDING DOMAIN-CONTAINING PROTEIN-RELATED"/>
    <property type="match status" value="1"/>
</dbReference>
<keyword evidence="4" id="KW-1185">Reference proteome</keyword>
<evidence type="ECO:0000259" key="2">
    <source>
        <dbReference type="Pfam" id="PF01370"/>
    </source>
</evidence>